<dbReference type="Pfam" id="PF25954">
    <property type="entry name" value="Beta-barrel_RND_2"/>
    <property type="match status" value="1"/>
</dbReference>
<dbReference type="InterPro" id="IPR011053">
    <property type="entry name" value="Single_hybrid_motif"/>
</dbReference>
<dbReference type="Gene3D" id="2.40.50.100">
    <property type="match status" value="1"/>
</dbReference>
<dbReference type="GO" id="GO:1990281">
    <property type="term" value="C:efflux pump complex"/>
    <property type="evidence" value="ECO:0007669"/>
    <property type="project" value="TreeGrafter"/>
</dbReference>
<dbReference type="PANTHER" id="PTHR30469:SF15">
    <property type="entry name" value="HLYD FAMILY OF SECRETION PROTEINS"/>
    <property type="match status" value="1"/>
</dbReference>
<organism evidence="4 5">
    <name type="scientific">Rhodoplanes serenus</name>
    <dbReference type="NCBI Taxonomy" id="200615"/>
    <lineage>
        <taxon>Bacteria</taxon>
        <taxon>Pseudomonadati</taxon>
        <taxon>Pseudomonadota</taxon>
        <taxon>Alphaproteobacteria</taxon>
        <taxon>Hyphomicrobiales</taxon>
        <taxon>Nitrobacteraceae</taxon>
        <taxon>Rhodoplanes</taxon>
    </lineage>
</organism>
<name>A0A327KHP3_9BRAD</name>
<evidence type="ECO:0000259" key="2">
    <source>
        <dbReference type="Pfam" id="PF25954"/>
    </source>
</evidence>
<dbReference type="SUPFAM" id="SSF51230">
    <property type="entry name" value="Single hybrid motif"/>
    <property type="match status" value="1"/>
</dbReference>
<feature type="domain" description="CusB-like beta-barrel" evidence="2">
    <location>
        <begin position="171"/>
        <end position="241"/>
    </location>
</feature>
<evidence type="ECO:0000259" key="3">
    <source>
        <dbReference type="Pfam" id="PF25967"/>
    </source>
</evidence>
<sequence length="327" mass="34053">MTPPASTRQAAATRSRGPLAVARLVALATVALATVALTTVALVWAPAARAADKAPPASASTGVPVIVTKAETACFSSAVRVNGLLLARSEAMVFPEVDTGFKVAQVLAREGDRVSAGQSLARLTRSDGTAVTVRAPVNGLVVKASATLGAPASARAADPLFRIAVDGEIELMAEVPSIYLPKLQPGQTARVELEEGRDIPGRVRLVPVEINPVSQLGQVRVSIENEPSLRAGTFARATIDAARSCGVAVPRAAVQFRTEGATVQVVRDRTVETRKVQVGLVSDSGAEIREGVQEGEVVIANAGGSLRHGEKVRPMVRDEATGQLEER</sequence>
<dbReference type="Gene3D" id="2.40.30.170">
    <property type="match status" value="1"/>
</dbReference>
<reference evidence="4 5" key="1">
    <citation type="submission" date="2019-11" db="EMBL/GenBank/DDBJ databases">
        <title>Whole-genome sequence of Rhodoplanes serenus DSM 18633, type strain.</title>
        <authorList>
            <person name="Kyndt J.A."/>
            <person name="Meyer T.E."/>
        </authorList>
    </citation>
    <scope>NUCLEOTIDE SEQUENCE [LARGE SCALE GENOMIC DNA]</scope>
    <source>
        <strain evidence="4 5">DSM 18633</strain>
    </source>
</reference>
<gene>
    <name evidence="4" type="ORF">GJ689_10530</name>
</gene>
<dbReference type="AlphaFoldDB" id="A0A327KHP3"/>
<feature type="domain" description="Multidrug resistance protein MdtA-like C-terminal permuted SH3" evidence="3">
    <location>
        <begin position="247"/>
        <end position="300"/>
    </location>
</feature>
<comment type="similarity">
    <text evidence="1">Belongs to the membrane fusion protein (MFP) (TC 8.A.1) family.</text>
</comment>
<dbReference type="EMBL" id="WNKV01000007">
    <property type="protein sequence ID" value="MTW16639.1"/>
    <property type="molecule type" value="Genomic_DNA"/>
</dbReference>
<dbReference type="InterPro" id="IPR006143">
    <property type="entry name" value="RND_pump_MFP"/>
</dbReference>
<dbReference type="PANTHER" id="PTHR30469">
    <property type="entry name" value="MULTIDRUG RESISTANCE PROTEIN MDTA"/>
    <property type="match status" value="1"/>
</dbReference>
<evidence type="ECO:0000313" key="4">
    <source>
        <dbReference type="EMBL" id="MTW16639.1"/>
    </source>
</evidence>
<evidence type="ECO:0000256" key="1">
    <source>
        <dbReference type="ARBA" id="ARBA00009477"/>
    </source>
</evidence>
<comment type="caution">
    <text evidence="4">The sequence shown here is derived from an EMBL/GenBank/DDBJ whole genome shotgun (WGS) entry which is preliminary data.</text>
</comment>
<dbReference type="InterPro" id="IPR058627">
    <property type="entry name" value="MdtA-like_C"/>
</dbReference>
<dbReference type="Proteomes" id="UP000438991">
    <property type="component" value="Unassembled WGS sequence"/>
</dbReference>
<accession>A0A327KHP3</accession>
<dbReference type="InterPro" id="IPR058792">
    <property type="entry name" value="Beta-barrel_RND_2"/>
</dbReference>
<dbReference type="GO" id="GO:0015562">
    <property type="term" value="F:efflux transmembrane transporter activity"/>
    <property type="evidence" value="ECO:0007669"/>
    <property type="project" value="TreeGrafter"/>
</dbReference>
<dbReference type="Pfam" id="PF25967">
    <property type="entry name" value="RND-MFP_C"/>
    <property type="match status" value="1"/>
</dbReference>
<dbReference type="Gene3D" id="2.40.420.20">
    <property type="match status" value="1"/>
</dbReference>
<dbReference type="RefSeq" id="WP_111384680.1">
    <property type="nucleotide sequence ID" value="NZ_NPEW01000051.1"/>
</dbReference>
<dbReference type="NCBIfam" id="TIGR01730">
    <property type="entry name" value="RND_mfp"/>
    <property type="match status" value="1"/>
</dbReference>
<evidence type="ECO:0000313" key="5">
    <source>
        <dbReference type="Proteomes" id="UP000438991"/>
    </source>
</evidence>
<dbReference type="PRINTS" id="PR01490">
    <property type="entry name" value="RTXTOXIND"/>
</dbReference>
<proteinExistence type="inferred from homology"/>
<protein>
    <submittedName>
        <fullName evidence="4">Efflux RND transporter periplasmic adaptor subunit</fullName>
    </submittedName>
</protein>